<dbReference type="Gene3D" id="2.120.10.30">
    <property type="entry name" value="TolB, C-terminal domain"/>
    <property type="match status" value="1"/>
</dbReference>
<evidence type="ECO:0000313" key="2">
    <source>
        <dbReference type="Proteomes" id="UP000192578"/>
    </source>
</evidence>
<dbReference type="SUPFAM" id="SSF63825">
    <property type="entry name" value="YWTD domain"/>
    <property type="match status" value="1"/>
</dbReference>
<accession>A0A9X6NQ53</accession>
<dbReference type="InterPro" id="IPR011042">
    <property type="entry name" value="6-blade_b-propeller_TolB-like"/>
</dbReference>
<gene>
    <name evidence="1" type="ORF">BV898_19131</name>
</gene>
<evidence type="ECO:0000313" key="1">
    <source>
        <dbReference type="EMBL" id="OWA54731.1"/>
    </source>
</evidence>
<dbReference type="PANTHER" id="PTHR46513">
    <property type="entry name" value="VITELLOGENIN RECEPTOR-LIKE PROTEIN-RELATED-RELATED"/>
    <property type="match status" value="1"/>
</dbReference>
<dbReference type="GO" id="GO:0042813">
    <property type="term" value="F:Wnt receptor activity"/>
    <property type="evidence" value="ECO:0007669"/>
    <property type="project" value="TreeGrafter"/>
</dbReference>
<sequence length="185" mass="20221">MATMSDTLLGPTGTATRAIDQLTLLESSARKKFTNISDEKTLTGIFTVVTPDERRNRGGFLVFAQGPSLWKLPGEDVGETRELSNNSGEWNYALAVDCVNQHLYWISLRTGIRRSRYDGSDNHLVTEAEIFSGLAVDFVSGNMFWVEGSAIHVAQMSHLEAGHKTIISHTGINSDSALAVHPSRG</sequence>
<dbReference type="InterPro" id="IPR000033">
    <property type="entry name" value="LDLR_classB_rpt"/>
</dbReference>
<proteinExistence type="predicted"/>
<organism evidence="1 2">
    <name type="scientific">Hypsibius exemplaris</name>
    <name type="common">Freshwater tardigrade</name>
    <dbReference type="NCBI Taxonomy" id="2072580"/>
    <lineage>
        <taxon>Eukaryota</taxon>
        <taxon>Metazoa</taxon>
        <taxon>Ecdysozoa</taxon>
        <taxon>Tardigrada</taxon>
        <taxon>Eutardigrada</taxon>
        <taxon>Parachela</taxon>
        <taxon>Hypsibioidea</taxon>
        <taxon>Hypsibiidae</taxon>
        <taxon>Hypsibius</taxon>
    </lineage>
</organism>
<protein>
    <submittedName>
        <fullName evidence="1">Uncharacterized protein</fullName>
    </submittedName>
</protein>
<dbReference type="InterPro" id="IPR050778">
    <property type="entry name" value="Cueball_EGF_LRP_Nidogen"/>
</dbReference>
<keyword evidence="2" id="KW-1185">Reference proteome</keyword>
<dbReference type="Proteomes" id="UP000192578">
    <property type="component" value="Unassembled WGS sequence"/>
</dbReference>
<dbReference type="GO" id="GO:0017147">
    <property type="term" value="F:Wnt-protein binding"/>
    <property type="evidence" value="ECO:0007669"/>
    <property type="project" value="TreeGrafter"/>
</dbReference>
<comment type="caution">
    <text evidence="1">The sequence shown here is derived from an EMBL/GenBank/DDBJ whole genome shotgun (WGS) entry which is preliminary data.</text>
</comment>
<dbReference type="PANTHER" id="PTHR46513:SF13">
    <property type="entry name" value="EGF-LIKE DOMAIN-CONTAINING PROTEIN"/>
    <property type="match status" value="1"/>
</dbReference>
<reference evidence="2" key="1">
    <citation type="submission" date="2017-01" db="EMBL/GenBank/DDBJ databases">
        <title>Comparative genomics of anhydrobiosis in the tardigrade Hypsibius dujardini.</title>
        <authorList>
            <person name="Yoshida Y."/>
            <person name="Koutsovoulos G."/>
            <person name="Laetsch D."/>
            <person name="Stevens L."/>
            <person name="Kumar S."/>
            <person name="Horikawa D."/>
            <person name="Ishino K."/>
            <person name="Komine S."/>
            <person name="Tomita M."/>
            <person name="Blaxter M."/>
            <person name="Arakawa K."/>
        </authorList>
    </citation>
    <scope>NUCLEOTIDE SEQUENCE [LARGE SCALE GENOMIC DNA]</scope>
    <source>
        <strain evidence="2">Z151</strain>
    </source>
</reference>
<dbReference type="GO" id="GO:0005886">
    <property type="term" value="C:plasma membrane"/>
    <property type="evidence" value="ECO:0007669"/>
    <property type="project" value="TreeGrafter"/>
</dbReference>
<dbReference type="EMBL" id="MTYJ01000449">
    <property type="protein sequence ID" value="OWA54731.1"/>
    <property type="molecule type" value="Genomic_DNA"/>
</dbReference>
<dbReference type="SMART" id="SM00135">
    <property type="entry name" value="LY"/>
    <property type="match status" value="2"/>
</dbReference>
<dbReference type="OrthoDB" id="6375837at2759"/>
<dbReference type="AlphaFoldDB" id="A0A9X6NQ53"/>
<name>A0A9X6NQ53_HYPEX</name>
<dbReference type="GO" id="GO:0060070">
    <property type="term" value="P:canonical Wnt signaling pathway"/>
    <property type="evidence" value="ECO:0007669"/>
    <property type="project" value="TreeGrafter"/>
</dbReference>